<keyword evidence="1" id="KW-0472">Membrane</keyword>
<reference evidence="3 4" key="1">
    <citation type="submission" date="2019-10" db="EMBL/GenBank/DDBJ databases">
        <title>Paraburkholderia sp. isolated from nodules of Mimosa pudica from Brazilian Atlantic Forest soils.</title>
        <authorList>
            <person name="Paulitsch F."/>
            <person name="Hungria M."/>
            <person name="Dall'Agnol R."/>
        </authorList>
    </citation>
    <scope>NUCLEOTIDE SEQUENCE [LARGE SCALE GENOMIC DNA]</scope>
    <source>
        <strain evidence="3 4">CNPSo 3157</strain>
    </source>
</reference>
<keyword evidence="1" id="KW-1133">Transmembrane helix</keyword>
<evidence type="ECO:0000256" key="1">
    <source>
        <dbReference type="SAM" id="Phobius"/>
    </source>
</evidence>
<accession>A0A7X1NEU0</accession>
<dbReference type="InterPro" id="IPR013099">
    <property type="entry name" value="K_chnl_dom"/>
</dbReference>
<feature type="transmembrane region" description="Helical" evidence="1">
    <location>
        <begin position="31"/>
        <end position="56"/>
    </location>
</feature>
<sequence>MQILAVCGHMHQPLTGGLVNVNLSLKGLRGVMVSLTTMLVPIAAGFFVVHLSYSLLSPSSDAILDAVLLFFLALMVLMTSRRMILIVQLTALGFLLCMAIWTYSDIYMRIGIVDGASNVVVQDRESCLYFSIITFTTVGYGDFRPTPDGRMIAATEALTGYVFLGVFISMLSAYVAAHIHQAEKDRLRG</sequence>
<gene>
    <name evidence="3" type="ORF">GCT13_28235</name>
</gene>
<dbReference type="SUPFAM" id="SSF81324">
    <property type="entry name" value="Voltage-gated potassium channels"/>
    <property type="match status" value="1"/>
</dbReference>
<evidence type="ECO:0000313" key="4">
    <source>
        <dbReference type="Proteomes" id="UP000484381"/>
    </source>
</evidence>
<name>A0A7X1NEU0_9BURK</name>
<feature type="domain" description="Potassium channel" evidence="2">
    <location>
        <begin position="110"/>
        <end position="175"/>
    </location>
</feature>
<feature type="transmembrane region" description="Helical" evidence="1">
    <location>
        <begin position="158"/>
        <end position="179"/>
    </location>
</feature>
<feature type="transmembrane region" description="Helical" evidence="1">
    <location>
        <begin position="85"/>
        <end position="104"/>
    </location>
</feature>
<organism evidence="3 4">
    <name type="scientific">Paraburkholderia franconis</name>
    <dbReference type="NCBI Taxonomy" id="2654983"/>
    <lineage>
        <taxon>Bacteria</taxon>
        <taxon>Pseudomonadati</taxon>
        <taxon>Pseudomonadota</taxon>
        <taxon>Betaproteobacteria</taxon>
        <taxon>Burkholderiales</taxon>
        <taxon>Burkholderiaceae</taxon>
        <taxon>Paraburkholderia</taxon>
    </lineage>
</organism>
<keyword evidence="1" id="KW-0812">Transmembrane</keyword>
<comment type="caution">
    <text evidence="3">The sequence shown here is derived from an EMBL/GenBank/DDBJ whole genome shotgun (WGS) entry which is preliminary data.</text>
</comment>
<dbReference type="Gene3D" id="1.10.287.70">
    <property type="match status" value="1"/>
</dbReference>
<evidence type="ECO:0000259" key="2">
    <source>
        <dbReference type="Pfam" id="PF07885"/>
    </source>
</evidence>
<dbReference type="EMBL" id="WHNP01000031">
    <property type="protein sequence ID" value="MPW20662.1"/>
    <property type="molecule type" value="Genomic_DNA"/>
</dbReference>
<keyword evidence="4" id="KW-1185">Reference proteome</keyword>
<dbReference type="Pfam" id="PF07885">
    <property type="entry name" value="Ion_trans_2"/>
    <property type="match status" value="1"/>
</dbReference>
<proteinExistence type="predicted"/>
<feature type="transmembrane region" description="Helical" evidence="1">
    <location>
        <begin position="62"/>
        <end position="78"/>
    </location>
</feature>
<dbReference type="AlphaFoldDB" id="A0A7X1NEU0"/>
<evidence type="ECO:0000313" key="3">
    <source>
        <dbReference type="EMBL" id="MPW20662.1"/>
    </source>
</evidence>
<dbReference type="Proteomes" id="UP000484381">
    <property type="component" value="Unassembled WGS sequence"/>
</dbReference>
<protein>
    <recommendedName>
        <fullName evidence="2">Potassium channel domain-containing protein</fullName>
    </recommendedName>
</protein>